<evidence type="ECO:0000313" key="14">
    <source>
        <dbReference type="Proteomes" id="UP000050417"/>
    </source>
</evidence>
<evidence type="ECO:0000256" key="10">
    <source>
        <dbReference type="PIRSR" id="PIRSR617736-2"/>
    </source>
</evidence>
<dbReference type="SMR" id="A0A0P6XFQ8"/>
<dbReference type="InterPro" id="IPR033132">
    <property type="entry name" value="GH_1_N_CS"/>
</dbReference>
<dbReference type="PROSITE" id="PS00572">
    <property type="entry name" value="GLYCOSYL_HYDROL_F1_1"/>
    <property type="match status" value="1"/>
</dbReference>
<dbReference type="STRING" id="1134406.ADN00_03755"/>
<dbReference type="InterPro" id="IPR001360">
    <property type="entry name" value="Glyco_hydro_1"/>
</dbReference>
<keyword evidence="6" id="KW-0119">Carbohydrate metabolism</keyword>
<accession>A0A0P6XFQ8</accession>
<comment type="similarity">
    <text evidence="2 12">Belongs to the glycosyl hydrolase 1 family.</text>
</comment>
<dbReference type="NCBIfam" id="TIGR03356">
    <property type="entry name" value="BGL"/>
    <property type="match status" value="1"/>
</dbReference>
<dbReference type="EC" id="3.2.1.21" evidence="3 12"/>
<sequence length="444" mass="51013">MPKRSDFPKDFLWGVSTSAYQIEGAAREDGRGESIWDRFSHTPGKTRDGHTGDIACDHYHRYREDVQLMRDLGVNTYRFSLSWPRLIPTGDGPLNPQGVDFYDRLIDSLLEAGIQPFLTLYHWDLPQTLQERGGWENRQTAFDFARYASLAASRFGDRVESWITHNEPWCSAFLGYQIGLFAPGYQNLKAALQVSHHLLLSHGLAVKEIRAACSRPVEVGAALNHNPAYPYTNDPADVDAARRFDGYFNRWFLDPLAGQGYPADMLAYYADDAPEIQPGDLDIIAEPCDFLGINYYEREWVQDAPANLPPQTRRHTDPARPHTADREVYPEGLFELLQRIQRDYPKLSPIYITENGANFPDQIAPDGRVRDPQRQQYLEAHLDQALRAIQAGIDLRGYYLWSLLDNFEWALGYHGRYGIVYVDFDTQQRTPKDSARWFQQFLRS</sequence>
<keyword evidence="14" id="KW-1185">Reference proteome</keyword>
<reference evidence="13 14" key="1">
    <citation type="submission" date="2015-07" db="EMBL/GenBank/DDBJ databases">
        <title>Genome sequence of Ornatilinea apprima DSM 23815.</title>
        <authorList>
            <person name="Hemp J."/>
            <person name="Ward L.M."/>
            <person name="Pace L.A."/>
            <person name="Fischer W.W."/>
        </authorList>
    </citation>
    <scope>NUCLEOTIDE SEQUENCE [LARGE SCALE GENOMIC DNA]</scope>
    <source>
        <strain evidence="13 14">P3M-1</strain>
    </source>
</reference>
<dbReference type="PROSITE" id="PS00653">
    <property type="entry name" value="GLYCOSYL_HYDROL_F1_2"/>
    <property type="match status" value="1"/>
</dbReference>
<dbReference type="PATRIC" id="fig|1134406.4.peg.104"/>
<name>A0A0P6XFQ8_9CHLR</name>
<dbReference type="InterPro" id="IPR018120">
    <property type="entry name" value="Glyco_hydro_1_AS"/>
</dbReference>
<feature type="binding site" evidence="10">
    <location>
        <position position="21"/>
    </location>
    <ligand>
        <name>substrate</name>
    </ligand>
</feature>
<evidence type="ECO:0000256" key="11">
    <source>
        <dbReference type="PROSITE-ProRule" id="PRU10055"/>
    </source>
</evidence>
<feature type="binding site" evidence="10">
    <location>
        <position position="166"/>
    </location>
    <ligand>
        <name>substrate</name>
    </ligand>
</feature>
<dbReference type="AlphaFoldDB" id="A0A0P6XFQ8"/>
<dbReference type="GO" id="GO:0008422">
    <property type="term" value="F:beta-glucosidase activity"/>
    <property type="evidence" value="ECO:0007669"/>
    <property type="project" value="UniProtKB-EC"/>
</dbReference>
<feature type="binding site" evidence="10">
    <location>
        <position position="122"/>
    </location>
    <ligand>
        <name>substrate</name>
    </ligand>
</feature>
<dbReference type="OrthoDB" id="9765195at2"/>
<evidence type="ECO:0000256" key="4">
    <source>
        <dbReference type="ARBA" id="ARBA00022801"/>
    </source>
</evidence>
<comment type="caution">
    <text evidence="13">The sequence shown here is derived from an EMBL/GenBank/DDBJ whole genome shotgun (WGS) entry which is preliminary data.</text>
</comment>
<evidence type="ECO:0000256" key="7">
    <source>
        <dbReference type="ARBA" id="ARBA00023295"/>
    </source>
</evidence>
<evidence type="ECO:0000256" key="2">
    <source>
        <dbReference type="ARBA" id="ARBA00010838"/>
    </source>
</evidence>
<evidence type="ECO:0000313" key="13">
    <source>
        <dbReference type="EMBL" id="KPL79016.1"/>
    </source>
</evidence>
<evidence type="ECO:0000256" key="5">
    <source>
        <dbReference type="ARBA" id="ARBA00023001"/>
    </source>
</evidence>
<feature type="binding site" evidence="10">
    <location>
        <position position="401"/>
    </location>
    <ligand>
        <name>substrate</name>
    </ligand>
</feature>
<dbReference type="Gene3D" id="3.20.20.80">
    <property type="entry name" value="Glycosidases"/>
    <property type="match status" value="1"/>
</dbReference>
<dbReference type="PANTHER" id="PTHR10353:SF36">
    <property type="entry name" value="LP05116P"/>
    <property type="match status" value="1"/>
</dbReference>
<dbReference type="Proteomes" id="UP000050417">
    <property type="component" value="Unassembled WGS sequence"/>
</dbReference>
<dbReference type="PANTHER" id="PTHR10353">
    <property type="entry name" value="GLYCOSYL HYDROLASE"/>
    <property type="match status" value="1"/>
</dbReference>
<evidence type="ECO:0000256" key="8">
    <source>
        <dbReference type="ARBA" id="ARBA00023326"/>
    </source>
</evidence>
<feature type="binding site" evidence="10">
    <location>
        <position position="296"/>
    </location>
    <ligand>
        <name>substrate</name>
    </ligand>
</feature>
<dbReference type="GO" id="GO:0005829">
    <property type="term" value="C:cytosol"/>
    <property type="evidence" value="ECO:0007669"/>
    <property type="project" value="TreeGrafter"/>
</dbReference>
<feature type="binding site" evidence="10">
    <location>
        <begin position="408"/>
        <end position="409"/>
    </location>
    <ligand>
        <name>substrate</name>
    </ligand>
</feature>
<gene>
    <name evidence="13" type="ORF">ADN00_03755</name>
</gene>
<dbReference type="Pfam" id="PF00232">
    <property type="entry name" value="Glyco_hydro_1"/>
    <property type="match status" value="1"/>
</dbReference>
<dbReference type="FunFam" id="3.20.20.80:FF:000004">
    <property type="entry name" value="Beta-glucosidase 6-phospho-beta-glucosidase"/>
    <property type="match status" value="1"/>
</dbReference>
<evidence type="ECO:0000256" key="1">
    <source>
        <dbReference type="ARBA" id="ARBA00000448"/>
    </source>
</evidence>
<evidence type="ECO:0000256" key="6">
    <source>
        <dbReference type="ARBA" id="ARBA00023277"/>
    </source>
</evidence>
<dbReference type="InterPro" id="IPR017853">
    <property type="entry name" value="GH"/>
</dbReference>
<feature type="active site" description="Proton donor" evidence="9">
    <location>
        <position position="167"/>
    </location>
</feature>
<dbReference type="RefSeq" id="WP_075061626.1">
    <property type="nucleotide sequence ID" value="NZ_LGCL01000015.1"/>
</dbReference>
<organism evidence="13 14">
    <name type="scientific">Ornatilinea apprima</name>
    <dbReference type="NCBI Taxonomy" id="1134406"/>
    <lineage>
        <taxon>Bacteria</taxon>
        <taxon>Bacillati</taxon>
        <taxon>Chloroflexota</taxon>
        <taxon>Anaerolineae</taxon>
        <taxon>Anaerolineales</taxon>
        <taxon>Anaerolineaceae</taxon>
        <taxon>Ornatilinea</taxon>
    </lineage>
</organism>
<keyword evidence="4 12" id="KW-0378">Hydrolase</keyword>
<keyword evidence="7 12" id="KW-0326">Glycosidase</keyword>
<protein>
    <recommendedName>
        <fullName evidence="3 12">Beta-glucosidase</fullName>
        <ecNumber evidence="3 12">3.2.1.21</ecNumber>
    </recommendedName>
</protein>
<evidence type="ECO:0000256" key="12">
    <source>
        <dbReference type="RuleBase" id="RU361175"/>
    </source>
</evidence>
<evidence type="ECO:0000256" key="3">
    <source>
        <dbReference type="ARBA" id="ARBA00012744"/>
    </source>
</evidence>
<proteinExistence type="inferred from homology"/>
<dbReference type="GO" id="GO:0030245">
    <property type="term" value="P:cellulose catabolic process"/>
    <property type="evidence" value="ECO:0007669"/>
    <property type="project" value="UniProtKB-KW"/>
</dbReference>
<keyword evidence="8" id="KW-0624">Polysaccharide degradation</keyword>
<dbReference type="EMBL" id="LGCL01000015">
    <property type="protein sequence ID" value="KPL79016.1"/>
    <property type="molecule type" value="Genomic_DNA"/>
</dbReference>
<feature type="active site" description="Nucleophile" evidence="9 11">
    <location>
        <position position="354"/>
    </location>
</feature>
<comment type="catalytic activity">
    <reaction evidence="1 12">
        <text>Hydrolysis of terminal, non-reducing beta-D-glucosyl residues with release of beta-D-glucose.</text>
        <dbReference type="EC" id="3.2.1.21"/>
    </reaction>
</comment>
<dbReference type="PRINTS" id="PR00131">
    <property type="entry name" value="GLHYDRLASE1"/>
</dbReference>
<keyword evidence="5" id="KW-0136">Cellulose degradation</keyword>
<evidence type="ECO:0000256" key="9">
    <source>
        <dbReference type="PIRSR" id="PIRSR617736-1"/>
    </source>
</evidence>
<dbReference type="InterPro" id="IPR017736">
    <property type="entry name" value="Glyco_hydro_1_beta-glucosidase"/>
</dbReference>
<dbReference type="SUPFAM" id="SSF51445">
    <property type="entry name" value="(Trans)glycosidases"/>
    <property type="match status" value="1"/>
</dbReference>